<dbReference type="Pfam" id="PF04039">
    <property type="entry name" value="MnhB"/>
    <property type="match status" value="1"/>
</dbReference>
<feature type="transmembrane region" description="Helical" evidence="7">
    <location>
        <begin position="35"/>
        <end position="55"/>
    </location>
</feature>
<evidence type="ECO:0000259" key="8">
    <source>
        <dbReference type="Pfam" id="PF04039"/>
    </source>
</evidence>
<dbReference type="GO" id="GO:0005886">
    <property type="term" value="C:plasma membrane"/>
    <property type="evidence" value="ECO:0007669"/>
    <property type="project" value="UniProtKB-SubCell"/>
</dbReference>
<evidence type="ECO:0000256" key="6">
    <source>
        <dbReference type="ARBA" id="ARBA00023136"/>
    </source>
</evidence>
<keyword evidence="10" id="KW-1185">Reference proteome</keyword>
<reference evidence="9 10" key="1">
    <citation type="journal article" date="2018" name="J. Microbiol.">
        <title>Salicibibacter kimchii gen. nov., sp. nov., a moderately halophilic and alkalitolerant bacterium in the family Bacillaceae, isolated from kimchi.</title>
        <authorList>
            <person name="Jang J.Y."/>
            <person name="Oh Y.J."/>
            <person name="Lim S.K."/>
            <person name="Park H.K."/>
            <person name="Lee C."/>
            <person name="Kim J.Y."/>
            <person name="Lee M.A."/>
            <person name="Choi H.J."/>
        </authorList>
    </citation>
    <scope>NUCLEOTIDE SEQUENCE [LARGE SCALE GENOMIC DNA]</scope>
    <source>
        <strain evidence="9 10">NKC1-1</strain>
    </source>
</reference>
<feature type="domain" description="Na+/H+ antiporter MnhB subunit-related protein" evidence="8">
    <location>
        <begin position="7"/>
        <end position="131"/>
    </location>
</feature>
<keyword evidence="3" id="KW-1003">Cell membrane</keyword>
<evidence type="ECO:0000256" key="5">
    <source>
        <dbReference type="ARBA" id="ARBA00022989"/>
    </source>
</evidence>
<keyword evidence="4 7" id="KW-0812">Transmembrane</keyword>
<sequence length="140" mass="14878">MKTNDVILQTVASVSAFIILTFAAYLFFAGHHEPGGGFIGGIVIASALVLLYLAFDMETVQQGIRVDYKILTGIGIGLSTITGVGAMLLGYPFLSHTFEYVTFPFFGEMELATSVLFEVGVSLAVVGATMTIILSISEDV</sequence>
<evidence type="ECO:0000313" key="9">
    <source>
        <dbReference type="EMBL" id="AXF57271.1"/>
    </source>
</evidence>
<dbReference type="KEGG" id="rue:DT065_15530"/>
<organism evidence="9 10">
    <name type="scientific">Salicibibacter kimchii</name>
    <dbReference type="NCBI Taxonomy" id="2099786"/>
    <lineage>
        <taxon>Bacteria</taxon>
        <taxon>Bacillati</taxon>
        <taxon>Bacillota</taxon>
        <taxon>Bacilli</taxon>
        <taxon>Bacillales</taxon>
        <taxon>Bacillaceae</taxon>
        <taxon>Salicibibacter</taxon>
    </lineage>
</organism>
<evidence type="ECO:0000256" key="2">
    <source>
        <dbReference type="ARBA" id="ARBA00009425"/>
    </source>
</evidence>
<evidence type="ECO:0000256" key="3">
    <source>
        <dbReference type="ARBA" id="ARBA00022475"/>
    </source>
</evidence>
<feature type="transmembrane region" description="Helical" evidence="7">
    <location>
        <begin position="70"/>
        <end position="94"/>
    </location>
</feature>
<feature type="transmembrane region" description="Helical" evidence="7">
    <location>
        <begin position="6"/>
        <end position="28"/>
    </location>
</feature>
<name>A0A345C240_9BACI</name>
<keyword evidence="5 7" id="KW-1133">Transmembrane helix</keyword>
<evidence type="ECO:0000256" key="1">
    <source>
        <dbReference type="ARBA" id="ARBA00004651"/>
    </source>
</evidence>
<gene>
    <name evidence="9" type="ORF">DT065_15530</name>
</gene>
<proteinExistence type="inferred from homology"/>
<dbReference type="OrthoDB" id="9798859at2"/>
<evidence type="ECO:0000256" key="7">
    <source>
        <dbReference type="SAM" id="Phobius"/>
    </source>
</evidence>
<dbReference type="EMBL" id="CP031092">
    <property type="protein sequence ID" value="AXF57271.1"/>
    <property type="molecule type" value="Genomic_DNA"/>
</dbReference>
<dbReference type="PANTHER" id="PTHR33932:SF4">
    <property type="entry name" value="NA(+)_H(+) ANTIPORTER SUBUNIT B"/>
    <property type="match status" value="1"/>
</dbReference>
<dbReference type="NCBIfam" id="NF009223">
    <property type="entry name" value="PRK12573.1"/>
    <property type="match status" value="1"/>
</dbReference>
<dbReference type="Proteomes" id="UP000252100">
    <property type="component" value="Chromosome"/>
</dbReference>
<feature type="transmembrane region" description="Helical" evidence="7">
    <location>
        <begin position="115"/>
        <end position="136"/>
    </location>
</feature>
<dbReference type="AlphaFoldDB" id="A0A345C240"/>
<dbReference type="InterPro" id="IPR050622">
    <property type="entry name" value="CPA3_antiporter_subunitB"/>
</dbReference>
<evidence type="ECO:0000256" key="4">
    <source>
        <dbReference type="ARBA" id="ARBA00022692"/>
    </source>
</evidence>
<accession>A0A345C240</accession>
<dbReference type="PANTHER" id="PTHR33932">
    <property type="entry name" value="NA(+)/H(+) ANTIPORTER SUBUNIT B"/>
    <property type="match status" value="1"/>
</dbReference>
<comment type="subcellular location">
    <subcellularLocation>
        <location evidence="1">Cell membrane</location>
        <topology evidence="1">Multi-pass membrane protein</topology>
    </subcellularLocation>
</comment>
<dbReference type="RefSeq" id="WP_114374933.1">
    <property type="nucleotide sequence ID" value="NZ_CP031092.1"/>
</dbReference>
<protein>
    <submittedName>
        <fullName evidence="9">Na(+)/H(+) antiporter subunit B</fullName>
    </submittedName>
</protein>
<keyword evidence="6 7" id="KW-0472">Membrane</keyword>
<comment type="similarity">
    <text evidence="2">Belongs to the CPA3 antiporters (TC 2.A.63) subunit B family.</text>
</comment>
<evidence type="ECO:0000313" key="10">
    <source>
        <dbReference type="Proteomes" id="UP000252100"/>
    </source>
</evidence>
<dbReference type="InterPro" id="IPR007182">
    <property type="entry name" value="MnhB"/>
</dbReference>